<comment type="function">
    <text evidence="5">ATP-dependent carboxylate-amine ligase which exhibits weak glutamate--cysteine ligase activity.</text>
</comment>
<keyword evidence="2 5" id="KW-0547">Nucleotide-binding</keyword>
<sequence>MSQIARPRTVGVEEELLLVDASTGDASSVASEVLRVAKARGITGEESAEPSGGLGPELQEQQVETDTAPEEDLGRIEADLRLWRERARLAAAETGSLVLASGTSPLPVEPQPAQGSRYEQMADRFGLTVAEQLSCGCHVHVAIESEEEAIAVVDRIRSWLPVLLALSANSPFWQGQDSRYASYRSQLIGRWPTSGPTAVYGSVEGHRRHLDQLLATGVLLDEGMVYNDVRLAQQYPTVEIRIADVCLDVHDTILIAALSRGLVETAAREWRAGTASPDAPISLLRLSSWQAGRFGLSGDLLDPVEHRPRPASEVVSTLVDYVSEALDAAGDTARVEKGLAELRDRGTGADWQRARVAETGDLAATVLEMARLTAPEPGTEQG</sequence>
<proteinExistence type="inferred from homology"/>
<dbReference type="InterPro" id="IPR006336">
    <property type="entry name" value="GCS2"/>
</dbReference>
<dbReference type="NCBIfam" id="TIGR02050">
    <property type="entry name" value="gshA_cyan_rel"/>
    <property type="match status" value="1"/>
</dbReference>
<evidence type="ECO:0000256" key="4">
    <source>
        <dbReference type="ARBA" id="ARBA00048819"/>
    </source>
</evidence>
<dbReference type="GO" id="GO:0016874">
    <property type="term" value="F:ligase activity"/>
    <property type="evidence" value="ECO:0007669"/>
    <property type="project" value="UniProtKB-KW"/>
</dbReference>
<keyword evidence="1 5" id="KW-0436">Ligase</keyword>
<reference evidence="7 8" key="1">
    <citation type="submission" date="2023-07" db="EMBL/GenBank/DDBJ databases">
        <title>Sequencing the genomes of 1000 actinobacteria strains.</title>
        <authorList>
            <person name="Klenk H.-P."/>
        </authorList>
    </citation>
    <scope>NUCLEOTIDE SEQUENCE [LARGE SCALE GENOMIC DNA]</scope>
    <source>
        <strain evidence="7 8">GD13</strain>
    </source>
</reference>
<dbReference type="NCBIfam" id="NF010041">
    <property type="entry name" value="PRK13517.1-1"/>
    <property type="match status" value="1"/>
</dbReference>
<evidence type="ECO:0000256" key="5">
    <source>
        <dbReference type="HAMAP-Rule" id="MF_01609"/>
    </source>
</evidence>
<keyword evidence="8" id="KW-1185">Reference proteome</keyword>
<dbReference type="InterPro" id="IPR014746">
    <property type="entry name" value="Gln_synth/guanido_kin_cat_dom"/>
</dbReference>
<dbReference type="RefSeq" id="WP_068117973.1">
    <property type="nucleotide sequence ID" value="NZ_CCXJ01000113.1"/>
</dbReference>
<keyword evidence="3 5" id="KW-0067">ATP-binding</keyword>
<dbReference type="SUPFAM" id="SSF55931">
    <property type="entry name" value="Glutamine synthetase/guanido kinase"/>
    <property type="match status" value="1"/>
</dbReference>
<dbReference type="PANTHER" id="PTHR36510">
    <property type="entry name" value="GLUTAMATE--CYSTEINE LIGASE 2-RELATED"/>
    <property type="match status" value="1"/>
</dbReference>
<comment type="catalytic activity">
    <reaction evidence="4 5">
        <text>L-cysteine + L-glutamate + ATP = gamma-L-glutamyl-L-cysteine + ADP + phosphate + H(+)</text>
        <dbReference type="Rhea" id="RHEA:13285"/>
        <dbReference type="ChEBI" id="CHEBI:15378"/>
        <dbReference type="ChEBI" id="CHEBI:29985"/>
        <dbReference type="ChEBI" id="CHEBI:30616"/>
        <dbReference type="ChEBI" id="CHEBI:35235"/>
        <dbReference type="ChEBI" id="CHEBI:43474"/>
        <dbReference type="ChEBI" id="CHEBI:58173"/>
        <dbReference type="ChEBI" id="CHEBI:456216"/>
        <dbReference type="EC" id="6.3.2.2"/>
    </reaction>
</comment>
<dbReference type="InterPro" id="IPR050141">
    <property type="entry name" value="GCL_type2/YbdK_subfam"/>
</dbReference>
<evidence type="ECO:0000313" key="8">
    <source>
        <dbReference type="Proteomes" id="UP001240447"/>
    </source>
</evidence>
<feature type="region of interest" description="Disordered" evidence="6">
    <location>
        <begin position="40"/>
        <end position="71"/>
    </location>
</feature>
<dbReference type="HAMAP" id="MF_01609">
    <property type="entry name" value="Glu_cys_ligase_2"/>
    <property type="match status" value="1"/>
</dbReference>
<name>A0ABT9NVE9_9ACTN</name>
<dbReference type="EMBL" id="JAUSQM010000001">
    <property type="protein sequence ID" value="MDP9823980.1"/>
    <property type="molecule type" value="Genomic_DNA"/>
</dbReference>
<organism evidence="7 8">
    <name type="scientific">Nocardioides massiliensis</name>
    <dbReference type="NCBI Taxonomy" id="1325935"/>
    <lineage>
        <taxon>Bacteria</taxon>
        <taxon>Bacillati</taxon>
        <taxon>Actinomycetota</taxon>
        <taxon>Actinomycetes</taxon>
        <taxon>Propionibacteriales</taxon>
        <taxon>Nocardioidaceae</taxon>
        <taxon>Nocardioides</taxon>
    </lineage>
</organism>
<comment type="caution">
    <text evidence="7">The sequence shown here is derived from an EMBL/GenBank/DDBJ whole genome shotgun (WGS) entry which is preliminary data.</text>
</comment>
<protein>
    <recommendedName>
        <fullName evidence="5">Putative glutamate--cysteine ligase 2</fullName>
        <ecNumber evidence="5">6.3.2.2</ecNumber>
    </recommendedName>
    <alternativeName>
        <fullName evidence="5">Gamma-glutamylcysteine synthetase 2</fullName>
        <shortName evidence="5">GCS 2</shortName>
        <shortName evidence="5">Gamma-GCS 2</shortName>
    </alternativeName>
</protein>
<evidence type="ECO:0000256" key="2">
    <source>
        <dbReference type="ARBA" id="ARBA00022741"/>
    </source>
</evidence>
<dbReference type="EC" id="6.3.2.2" evidence="5"/>
<dbReference type="InterPro" id="IPR011793">
    <property type="entry name" value="YbdK"/>
</dbReference>
<evidence type="ECO:0000256" key="6">
    <source>
        <dbReference type="SAM" id="MobiDB-lite"/>
    </source>
</evidence>
<evidence type="ECO:0000256" key="3">
    <source>
        <dbReference type="ARBA" id="ARBA00022840"/>
    </source>
</evidence>
<dbReference type="PANTHER" id="PTHR36510:SF1">
    <property type="entry name" value="GLUTAMATE--CYSTEINE LIGASE 2-RELATED"/>
    <property type="match status" value="1"/>
</dbReference>
<dbReference type="Gene3D" id="3.30.590.20">
    <property type="match status" value="1"/>
</dbReference>
<evidence type="ECO:0000256" key="1">
    <source>
        <dbReference type="ARBA" id="ARBA00022598"/>
    </source>
</evidence>
<dbReference type="Proteomes" id="UP001240447">
    <property type="component" value="Unassembled WGS sequence"/>
</dbReference>
<comment type="similarity">
    <text evidence="5">Belongs to the glutamate--cysteine ligase type 2 family. YbdK subfamily.</text>
</comment>
<accession>A0ABT9NVE9</accession>
<evidence type="ECO:0000313" key="7">
    <source>
        <dbReference type="EMBL" id="MDP9823980.1"/>
    </source>
</evidence>
<dbReference type="Pfam" id="PF04107">
    <property type="entry name" value="GCS2"/>
    <property type="match status" value="1"/>
</dbReference>
<gene>
    <name evidence="7" type="ORF">J2S59_003789</name>
</gene>